<evidence type="ECO:0000313" key="1">
    <source>
        <dbReference type="EMBL" id="KAJ7534312.1"/>
    </source>
</evidence>
<protein>
    <submittedName>
        <fullName evidence="1">Uncharacterized protein</fullName>
    </submittedName>
</protein>
<proteinExistence type="predicted"/>
<keyword evidence="2" id="KW-1185">Reference proteome</keyword>
<evidence type="ECO:0000313" key="2">
    <source>
        <dbReference type="Proteomes" id="UP001162992"/>
    </source>
</evidence>
<gene>
    <name evidence="1" type="ORF">O6H91_13G089200</name>
</gene>
<sequence>MFFSYGNKFIWQIILPYNAILRPKFFLPQVLALLACPQGKYFWPCSGDLAAKDFFSRCCPELARPANFFRAAGPRKFALQHDPGAKCFCHWSMKALHAGVQGFMLQGQKKFALGARCQGKFFGPAAVPRARIPCMPACKVFVLQGPKICSQN</sequence>
<name>A0ACC2BWZ3_DIPCM</name>
<organism evidence="1 2">
    <name type="scientific">Diphasiastrum complanatum</name>
    <name type="common">Issler's clubmoss</name>
    <name type="synonym">Lycopodium complanatum</name>
    <dbReference type="NCBI Taxonomy" id="34168"/>
    <lineage>
        <taxon>Eukaryota</taxon>
        <taxon>Viridiplantae</taxon>
        <taxon>Streptophyta</taxon>
        <taxon>Embryophyta</taxon>
        <taxon>Tracheophyta</taxon>
        <taxon>Lycopodiopsida</taxon>
        <taxon>Lycopodiales</taxon>
        <taxon>Lycopodiaceae</taxon>
        <taxon>Lycopodioideae</taxon>
        <taxon>Diphasiastrum</taxon>
    </lineage>
</organism>
<dbReference type="Proteomes" id="UP001162992">
    <property type="component" value="Chromosome 13"/>
</dbReference>
<reference evidence="2" key="1">
    <citation type="journal article" date="2024" name="Proc. Natl. Acad. Sci. U.S.A.">
        <title>Extraordinary preservation of gene collinearity over three hundred million years revealed in homosporous lycophytes.</title>
        <authorList>
            <person name="Li C."/>
            <person name="Wickell D."/>
            <person name="Kuo L.Y."/>
            <person name="Chen X."/>
            <person name="Nie B."/>
            <person name="Liao X."/>
            <person name="Peng D."/>
            <person name="Ji J."/>
            <person name="Jenkins J."/>
            <person name="Williams M."/>
            <person name="Shu S."/>
            <person name="Plott C."/>
            <person name="Barry K."/>
            <person name="Rajasekar S."/>
            <person name="Grimwood J."/>
            <person name="Han X."/>
            <person name="Sun S."/>
            <person name="Hou Z."/>
            <person name="He W."/>
            <person name="Dai G."/>
            <person name="Sun C."/>
            <person name="Schmutz J."/>
            <person name="Leebens-Mack J.H."/>
            <person name="Li F.W."/>
            <person name="Wang L."/>
        </authorList>
    </citation>
    <scope>NUCLEOTIDE SEQUENCE [LARGE SCALE GENOMIC DNA]</scope>
    <source>
        <strain evidence="2">cv. PW_Plant_1</strain>
    </source>
</reference>
<accession>A0ACC2BWZ3</accession>
<comment type="caution">
    <text evidence="1">The sequence shown here is derived from an EMBL/GenBank/DDBJ whole genome shotgun (WGS) entry which is preliminary data.</text>
</comment>
<dbReference type="EMBL" id="CM055104">
    <property type="protein sequence ID" value="KAJ7534312.1"/>
    <property type="molecule type" value="Genomic_DNA"/>
</dbReference>